<feature type="compositionally biased region" description="Basic and acidic residues" evidence="1">
    <location>
        <begin position="614"/>
        <end position="628"/>
    </location>
</feature>
<dbReference type="EMBL" id="KV919030">
    <property type="protein sequence ID" value="OSX72931.1"/>
    <property type="molecule type" value="Genomic_DNA"/>
</dbReference>
<dbReference type="Pfam" id="PF00855">
    <property type="entry name" value="PWWP"/>
    <property type="match status" value="1"/>
</dbReference>
<accession>A0A1X6NWD4</accession>
<feature type="region of interest" description="Disordered" evidence="1">
    <location>
        <begin position="223"/>
        <end position="372"/>
    </location>
</feature>
<sequence length="817" mass="84685">MGGPATTNLPVDTIVWAKVPGFPWWPARVAETPRNHVKKGVKHTWVLFFNDVNNAWVHPKNLVLLNEEDKEQFLVKPNHKSRPAIDQALRMALEELAESPHPPSFEVVPETKATPVKSKSAYTTPASSKTMARGSKRRSSSSTAAKPSKRKRLQSPDDMEESDAAGDADFAGEAVQNDPDHVEEGGEEAAAAESGSAQDADDAKDVDARLAAAAKVDAEVDAEIEEAHSKAAEKSGSSRRSKRSSGALLTPVTTPKPPKAPKSSKVGKALKSTSGSKRSVKKETRGDSAAPSDGVPADDEPPVPLRKRKSRGSEPLGTPGATTPGPSGHAGLSGDLSDVVPHRSGGGDPAHSRFAAGDEAEDEPDRADSEDGAPSLELAFKFMRIATAKILDDGTDLERSSVVADVADWDKMHKRTNVEELAAGVRAIDEAGTKLGAAIEVLATARTSLQAASDKLQPDKFGTGCLKEYEEAYAAYVEAARGRVSAEEAVALAVRAVIAAKVTVGMLKHSQAGKPVRRLFKRYRATSKPVDFLCSMLITQWMGIIESSQRESKSPSSDKEHAKGATDEKPSKSRESQSPKSRKDKGALADGDMGDGGSSSAAKADPSDAPVGSSKDDAAKAEAKDGAKDGNGVADSPDLGKDQDDVDEKAEVDSAAGDAHDTAGSKAGADAADDNDDADDAADKPASEVEKASDEVDKAGADAADDDAMDTSGTPAKGSADAVPSEKAGIDSVKATGKKAKLSEAAEASPSSPGGMEVDGGGDEKAEAGDASDGDDGDDVKAAASKDSDAADAADAVKDSGDDDGAKKAESDMDRDE</sequence>
<dbReference type="PROSITE" id="PS50812">
    <property type="entry name" value="PWWP"/>
    <property type="match status" value="1"/>
</dbReference>
<reference evidence="3 4" key="1">
    <citation type="submission" date="2017-03" db="EMBL/GenBank/DDBJ databases">
        <title>WGS assembly of Porphyra umbilicalis.</title>
        <authorList>
            <person name="Brawley S.H."/>
            <person name="Blouin N.A."/>
            <person name="Ficko-Blean E."/>
            <person name="Wheeler G.L."/>
            <person name="Lohr M."/>
            <person name="Goodson H.V."/>
            <person name="Jenkins J.W."/>
            <person name="Blaby-Haas C.E."/>
            <person name="Helliwell K.E."/>
            <person name="Chan C."/>
            <person name="Marriage T."/>
            <person name="Bhattacharya D."/>
            <person name="Klein A.S."/>
            <person name="Badis Y."/>
            <person name="Brodie J."/>
            <person name="Cao Y."/>
            <person name="Collen J."/>
            <person name="Dittami S.M."/>
            <person name="Gachon C.M."/>
            <person name="Green B.R."/>
            <person name="Karpowicz S."/>
            <person name="Kim J.W."/>
            <person name="Kudahl U."/>
            <person name="Lin S."/>
            <person name="Michel G."/>
            <person name="Mittag M."/>
            <person name="Olson B.J."/>
            <person name="Pangilinan J."/>
            <person name="Peng Y."/>
            <person name="Qiu H."/>
            <person name="Shu S."/>
            <person name="Singer J.T."/>
            <person name="Smith A.G."/>
            <person name="Sprecher B.N."/>
            <person name="Wagner V."/>
            <person name="Wang W."/>
            <person name="Wang Z.-Y."/>
            <person name="Yan J."/>
            <person name="Yarish C."/>
            <person name="Zoeuner-Riek S."/>
            <person name="Zhuang Y."/>
            <person name="Zou Y."/>
            <person name="Lindquist E.A."/>
            <person name="Grimwood J."/>
            <person name="Barry K."/>
            <person name="Rokhsar D.S."/>
            <person name="Schmutz J."/>
            <person name="Stiller J.W."/>
            <person name="Grossman A.R."/>
            <person name="Prochnik S.E."/>
        </authorList>
    </citation>
    <scope>NUCLEOTIDE SEQUENCE [LARGE SCALE GENOMIC DNA]</scope>
    <source>
        <strain evidence="3">4086291</strain>
    </source>
</reference>
<name>A0A1X6NWD4_PORUM</name>
<feature type="compositionally biased region" description="Low complexity" evidence="1">
    <location>
        <begin position="244"/>
        <end position="253"/>
    </location>
</feature>
<feature type="compositionally biased region" description="Basic and acidic residues" evidence="1">
    <location>
        <begin position="779"/>
        <end position="817"/>
    </location>
</feature>
<organism evidence="3 4">
    <name type="scientific">Porphyra umbilicalis</name>
    <name type="common">Purple laver</name>
    <name type="synonym">Red alga</name>
    <dbReference type="NCBI Taxonomy" id="2786"/>
    <lineage>
        <taxon>Eukaryota</taxon>
        <taxon>Rhodophyta</taxon>
        <taxon>Bangiophyceae</taxon>
        <taxon>Bangiales</taxon>
        <taxon>Bangiaceae</taxon>
        <taxon>Porphyra</taxon>
    </lineage>
</organism>
<feature type="compositionally biased region" description="Low complexity" evidence="1">
    <location>
        <begin position="188"/>
        <end position="198"/>
    </location>
</feature>
<feature type="domain" description="PWWP" evidence="2">
    <location>
        <begin position="11"/>
        <end position="68"/>
    </location>
</feature>
<feature type="compositionally biased region" description="Basic and acidic residues" evidence="1">
    <location>
        <begin position="681"/>
        <end position="700"/>
    </location>
</feature>
<dbReference type="Proteomes" id="UP000218209">
    <property type="component" value="Unassembled WGS sequence"/>
</dbReference>
<feature type="region of interest" description="Disordered" evidence="1">
    <location>
        <begin position="547"/>
        <end position="817"/>
    </location>
</feature>
<dbReference type="OrthoDB" id="62853at2759"/>
<evidence type="ECO:0000313" key="4">
    <source>
        <dbReference type="Proteomes" id="UP000218209"/>
    </source>
</evidence>
<evidence type="ECO:0000259" key="2">
    <source>
        <dbReference type="PROSITE" id="PS50812"/>
    </source>
</evidence>
<keyword evidence="4" id="KW-1185">Reference proteome</keyword>
<evidence type="ECO:0000313" key="3">
    <source>
        <dbReference type="EMBL" id="OSX72931.1"/>
    </source>
</evidence>
<dbReference type="SMART" id="SM00293">
    <property type="entry name" value="PWWP"/>
    <property type="match status" value="1"/>
</dbReference>
<feature type="compositionally biased region" description="Acidic residues" evidence="1">
    <location>
        <begin position="358"/>
        <end position="371"/>
    </location>
</feature>
<dbReference type="SUPFAM" id="SSF63748">
    <property type="entry name" value="Tudor/PWWP/MBT"/>
    <property type="match status" value="1"/>
</dbReference>
<feature type="region of interest" description="Disordered" evidence="1">
    <location>
        <begin position="99"/>
        <end position="208"/>
    </location>
</feature>
<gene>
    <name evidence="3" type="ORF">BU14_0393s0019</name>
</gene>
<feature type="compositionally biased region" description="Acidic residues" evidence="1">
    <location>
        <begin position="157"/>
        <end position="166"/>
    </location>
</feature>
<proteinExistence type="predicted"/>
<feature type="compositionally biased region" description="Basic and acidic residues" evidence="1">
    <location>
        <begin position="548"/>
        <end position="577"/>
    </location>
</feature>
<dbReference type="CDD" id="cd05162">
    <property type="entry name" value="PWWP"/>
    <property type="match status" value="1"/>
</dbReference>
<feature type="compositionally biased region" description="Polar residues" evidence="1">
    <location>
        <begin position="120"/>
        <end position="130"/>
    </location>
</feature>
<dbReference type="AlphaFoldDB" id="A0A1X6NWD4"/>
<dbReference type="InterPro" id="IPR000313">
    <property type="entry name" value="PWWP_dom"/>
</dbReference>
<protein>
    <recommendedName>
        <fullName evidence="2">PWWP domain-containing protein</fullName>
    </recommendedName>
</protein>
<feature type="compositionally biased region" description="Acidic residues" evidence="1">
    <location>
        <begin position="671"/>
        <end position="680"/>
    </location>
</feature>
<evidence type="ECO:0000256" key="1">
    <source>
        <dbReference type="SAM" id="MobiDB-lite"/>
    </source>
</evidence>
<feature type="compositionally biased region" description="Low complexity" evidence="1">
    <location>
        <begin position="598"/>
        <end position="609"/>
    </location>
</feature>
<feature type="compositionally biased region" description="Low complexity" evidence="1">
    <location>
        <begin position="743"/>
        <end position="755"/>
    </location>
</feature>
<dbReference type="Gene3D" id="2.30.30.140">
    <property type="match status" value="1"/>
</dbReference>
<feature type="compositionally biased region" description="Low complexity" evidence="1">
    <location>
        <begin position="317"/>
        <end position="326"/>
    </location>
</feature>